<evidence type="ECO:0000256" key="4">
    <source>
        <dbReference type="SAM" id="SignalP"/>
    </source>
</evidence>
<keyword evidence="3 4" id="KW-0732">Signal</keyword>
<comment type="similarity">
    <text evidence="2">Belongs to the bacterial solute-binding protein 2 family.</text>
</comment>
<proteinExistence type="inferred from homology"/>
<keyword evidence="7" id="KW-1185">Reference proteome</keyword>
<dbReference type="Gene3D" id="3.40.50.2300">
    <property type="match status" value="2"/>
</dbReference>
<evidence type="ECO:0000256" key="1">
    <source>
        <dbReference type="ARBA" id="ARBA00004196"/>
    </source>
</evidence>
<dbReference type="RefSeq" id="WP_211144497.1">
    <property type="nucleotide sequence ID" value="NZ_JAEEGB010000038.1"/>
</dbReference>
<dbReference type="GO" id="GO:0030313">
    <property type="term" value="C:cell envelope"/>
    <property type="evidence" value="ECO:0007669"/>
    <property type="project" value="UniProtKB-SubCell"/>
</dbReference>
<organism evidence="6 7">
    <name type="scientific">Clostridium aciditolerans</name>
    <dbReference type="NCBI Taxonomy" id="339861"/>
    <lineage>
        <taxon>Bacteria</taxon>
        <taxon>Bacillati</taxon>
        <taxon>Bacillota</taxon>
        <taxon>Clostridia</taxon>
        <taxon>Eubacteriales</taxon>
        <taxon>Clostridiaceae</taxon>
        <taxon>Clostridium</taxon>
    </lineage>
</organism>
<dbReference type="InterPro" id="IPR025997">
    <property type="entry name" value="SBP_2_dom"/>
</dbReference>
<evidence type="ECO:0000256" key="3">
    <source>
        <dbReference type="ARBA" id="ARBA00022729"/>
    </source>
</evidence>
<dbReference type="CDD" id="cd20008">
    <property type="entry name" value="PBP1_ABC_sugar_binding-like"/>
    <property type="match status" value="1"/>
</dbReference>
<sequence length="329" mass="34822">MKKRPRLLAKVSAVLMSLSLVLVGCGNSNSSSTSSSSSSGSSDKKQYKMVLITMDSIDEHWLSVKAGAEAKAKELGNVQLTFRAPAGKTDPGEQVRMVEDAINQKADAILLAPSDQSALTPVVEKAASANIPVIIIDSPVKTDKISAFFATDNAKAASMAADKMAELIGQKGKIAIISAQPGAGTTMIREKGFKDRVAEKYPDIKIVTTQYCNGDKATALNQTMDILTANPDIVGFYATNEGSTVGVARGIKQKNVVGKVKVVGFDKSKDIINALDEGLIQATMVQNPYDMGAKGIQSAVDVIGKKTVEKKVDTGVKVVTKDNISEIKK</sequence>
<protein>
    <submittedName>
        <fullName evidence="6">ABC transporter substrate-binding protein</fullName>
    </submittedName>
</protein>
<dbReference type="GO" id="GO:0030246">
    <property type="term" value="F:carbohydrate binding"/>
    <property type="evidence" value="ECO:0007669"/>
    <property type="project" value="UniProtKB-ARBA"/>
</dbReference>
<feature type="signal peptide" evidence="4">
    <location>
        <begin position="1"/>
        <end position="26"/>
    </location>
</feature>
<gene>
    <name evidence="6" type="ORF">I6U51_20925</name>
</gene>
<evidence type="ECO:0000313" key="7">
    <source>
        <dbReference type="Proteomes" id="UP000622687"/>
    </source>
</evidence>
<dbReference type="PANTHER" id="PTHR46847">
    <property type="entry name" value="D-ALLOSE-BINDING PERIPLASMIC PROTEIN-RELATED"/>
    <property type="match status" value="1"/>
</dbReference>
<evidence type="ECO:0000259" key="5">
    <source>
        <dbReference type="Pfam" id="PF13407"/>
    </source>
</evidence>
<reference evidence="6" key="1">
    <citation type="submission" date="2020-12" db="EMBL/GenBank/DDBJ databases">
        <title>Clostridium thailandense sp. nov., a novel acetogenic bacterium isolated from peat land soil in Thailand.</title>
        <authorList>
            <person name="Chaikitkaew S."/>
            <person name="Birkeland N.K."/>
        </authorList>
    </citation>
    <scope>NUCLEOTIDE SEQUENCE</scope>
    <source>
        <strain evidence="6">DSM 17425</strain>
    </source>
</reference>
<feature type="chain" id="PRO_5038380709" evidence="4">
    <location>
        <begin position="27"/>
        <end position="329"/>
    </location>
</feature>
<accession>A0A934M5C7</accession>
<dbReference type="EMBL" id="JAEEGB010000038">
    <property type="protein sequence ID" value="MBI6875142.1"/>
    <property type="molecule type" value="Genomic_DNA"/>
</dbReference>
<comment type="subcellular location">
    <subcellularLocation>
        <location evidence="1">Cell envelope</location>
    </subcellularLocation>
</comment>
<comment type="caution">
    <text evidence="6">The sequence shown here is derived from an EMBL/GenBank/DDBJ whole genome shotgun (WGS) entry which is preliminary data.</text>
</comment>
<dbReference type="PROSITE" id="PS51257">
    <property type="entry name" value="PROKAR_LIPOPROTEIN"/>
    <property type="match status" value="1"/>
</dbReference>
<evidence type="ECO:0000256" key="2">
    <source>
        <dbReference type="ARBA" id="ARBA00007639"/>
    </source>
</evidence>
<name>A0A934M5C7_9CLOT</name>
<dbReference type="InterPro" id="IPR028082">
    <property type="entry name" value="Peripla_BP_I"/>
</dbReference>
<feature type="domain" description="Periplasmic binding protein" evidence="5">
    <location>
        <begin position="53"/>
        <end position="306"/>
    </location>
</feature>
<evidence type="ECO:0000313" key="6">
    <source>
        <dbReference type="EMBL" id="MBI6875142.1"/>
    </source>
</evidence>
<dbReference type="AlphaFoldDB" id="A0A934M5C7"/>
<dbReference type="PANTHER" id="PTHR46847:SF1">
    <property type="entry name" value="D-ALLOSE-BINDING PERIPLASMIC PROTEIN-RELATED"/>
    <property type="match status" value="1"/>
</dbReference>
<dbReference type="Pfam" id="PF13407">
    <property type="entry name" value="Peripla_BP_4"/>
    <property type="match status" value="1"/>
</dbReference>
<dbReference type="Proteomes" id="UP000622687">
    <property type="component" value="Unassembled WGS sequence"/>
</dbReference>
<dbReference type="SUPFAM" id="SSF53822">
    <property type="entry name" value="Periplasmic binding protein-like I"/>
    <property type="match status" value="1"/>
</dbReference>